<gene>
    <name evidence="3" type="primary">zapE</name>
    <name evidence="3" type="ORF">ENJ51_09880</name>
</gene>
<comment type="caution">
    <text evidence="3">The sequence shown here is derived from an EMBL/GenBank/DDBJ whole genome shotgun (WGS) entry which is preliminary data.</text>
</comment>
<protein>
    <submittedName>
        <fullName evidence="3">Cell division protein ZapE</fullName>
    </submittedName>
</protein>
<organism evidence="3">
    <name type="scientific">Leucothrix mucor</name>
    <dbReference type="NCBI Taxonomy" id="45248"/>
    <lineage>
        <taxon>Bacteria</taxon>
        <taxon>Pseudomonadati</taxon>
        <taxon>Pseudomonadota</taxon>
        <taxon>Gammaproteobacteria</taxon>
        <taxon>Thiotrichales</taxon>
        <taxon>Thiotrichaceae</taxon>
        <taxon>Leucothrix</taxon>
    </lineage>
</organism>
<name>A0A7V2T1W2_LEUMU</name>
<keyword evidence="2" id="KW-0067">ATP-binding</keyword>
<keyword evidence="3" id="KW-0132">Cell division</keyword>
<keyword evidence="3" id="KW-0131">Cell cycle</keyword>
<dbReference type="GO" id="GO:0016887">
    <property type="term" value="F:ATP hydrolysis activity"/>
    <property type="evidence" value="ECO:0007669"/>
    <property type="project" value="InterPro"/>
</dbReference>
<dbReference type="GO" id="GO:0051301">
    <property type="term" value="P:cell division"/>
    <property type="evidence" value="ECO:0007669"/>
    <property type="project" value="UniProtKB-KW"/>
</dbReference>
<dbReference type="Proteomes" id="UP000885750">
    <property type="component" value="Unassembled WGS sequence"/>
</dbReference>
<reference evidence="3" key="1">
    <citation type="journal article" date="2020" name="mSystems">
        <title>Genome- and Community-Level Interaction Insights into Carbon Utilization and Element Cycling Functions of Hydrothermarchaeota in Hydrothermal Sediment.</title>
        <authorList>
            <person name="Zhou Z."/>
            <person name="Liu Y."/>
            <person name="Xu W."/>
            <person name="Pan J."/>
            <person name="Luo Z.H."/>
            <person name="Li M."/>
        </authorList>
    </citation>
    <scope>NUCLEOTIDE SEQUENCE [LARGE SCALE GENOMIC DNA]</scope>
    <source>
        <strain evidence="3">HyVt-493</strain>
    </source>
</reference>
<evidence type="ECO:0000256" key="2">
    <source>
        <dbReference type="ARBA" id="ARBA00022840"/>
    </source>
</evidence>
<dbReference type="EMBL" id="DRMS01000370">
    <property type="protein sequence ID" value="HFC93107.1"/>
    <property type="molecule type" value="Genomic_DNA"/>
</dbReference>
<dbReference type="PANTHER" id="PTHR12169:SF6">
    <property type="entry name" value="AFG1-LIKE ATPASE"/>
    <property type="match status" value="1"/>
</dbReference>
<proteinExistence type="predicted"/>
<dbReference type="GO" id="GO:0005737">
    <property type="term" value="C:cytoplasm"/>
    <property type="evidence" value="ECO:0007669"/>
    <property type="project" value="TreeGrafter"/>
</dbReference>
<dbReference type="GO" id="GO:0005524">
    <property type="term" value="F:ATP binding"/>
    <property type="evidence" value="ECO:0007669"/>
    <property type="project" value="UniProtKB-KW"/>
</dbReference>
<sequence>MVLIANIAIMGASMDDIARRFVNMIDELYDLRVNLVGSVYATPEKLYTGKRLQFEFECTSSRLREMRTDKYLAVKDLS</sequence>
<keyword evidence="1" id="KW-0547">Nucleotide-binding</keyword>
<dbReference type="PANTHER" id="PTHR12169">
    <property type="entry name" value="ATPASE N2B"/>
    <property type="match status" value="1"/>
</dbReference>
<evidence type="ECO:0000256" key="1">
    <source>
        <dbReference type="ARBA" id="ARBA00022741"/>
    </source>
</evidence>
<dbReference type="Pfam" id="PF03969">
    <property type="entry name" value="AFG1_ATPase"/>
    <property type="match status" value="1"/>
</dbReference>
<evidence type="ECO:0000313" key="3">
    <source>
        <dbReference type="EMBL" id="HFC93107.1"/>
    </source>
</evidence>
<accession>A0A7V2T1W2</accession>
<dbReference type="InterPro" id="IPR005654">
    <property type="entry name" value="ATPase_AFG1-like"/>
</dbReference>
<dbReference type="AlphaFoldDB" id="A0A7V2T1W2"/>